<dbReference type="OrthoDB" id="2148716at2759"/>
<evidence type="ECO:0000313" key="2">
    <source>
        <dbReference type="EMBL" id="KAF2722936.1"/>
    </source>
</evidence>
<comment type="caution">
    <text evidence="2">The sequence shown here is derived from an EMBL/GenBank/DDBJ whole genome shotgun (WGS) entry which is preliminary data.</text>
</comment>
<gene>
    <name evidence="2" type="ORF">K431DRAFT_283442</name>
</gene>
<name>A0A9P4QDK0_9PEZI</name>
<reference evidence="2" key="1">
    <citation type="journal article" date="2020" name="Stud. Mycol.">
        <title>101 Dothideomycetes genomes: a test case for predicting lifestyles and emergence of pathogens.</title>
        <authorList>
            <person name="Haridas S."/>
            <person name="Albert R."/>
            <person name="Binder M."/>
            <person name="Bloem J."/>
            <person name="Labutti K."/>
            <person name="Salamov A."/>
            <person name="Andreopoulos B."/>
            <person name="Baker S."/>
            <person name="Barry K."/>
            <person name="Bills G."/>
            <person name="Bluhm B."/>
            <person name="Cannon C."/>
            <person name="Castanera R."/>
            <person name="Culley D."/>
            <person name="Daum C."/>
            <person name="Ezra D."/>
            <person name="Gonzalez J."/>
            <person name="Henrissat B."/>
            <person name="Kuo A."/>
            <person name="Liang C."/>
            <person name="Lipzen A."/>
            <person name="Lutzoni F."/>
            <person name="Magnuson J."/>
            <person name="Mondo S."/>
            <person name="Nolan M."/>
            <person name="Ohm R."/>
            <person name="Pangilinan J."/>
            <person name="Park H.-J."/>
            <person name="Ramirez L."/>
            <person name="Alfaro M."/>
            <person name="Sun H."/>
            <person name="Tritt A."/>
            <person name="Yoshinaga Y."/>
            <person name="Zwiers L.-H."/>
            <person name="Turgeon B."/>
            <person name="Goodwin S."/>
            <person name="Spatafora J."/>
            <person name="Crous P."/>
            <person name="Grigoriev I."/>
        </authorList>
    </citation>
    <scope>NUCLEOTIDE SEQUENCE</scope>
    <source>
        <strain evidence="2">CBS 116435</strain>
    </source>
</reference>
<keyword evidence="3" id="KW-1185">Reference proteome</keyword>
<feature type="domain" description="SnoaL-like" evidence="1">
    <location>
        <begin position="12"/>
        <end position="138"/>
    </location>
</feature>
<accession>A0A9P4QDK0</accession>
<dbReference type="SUPFAM" id="SSF54427">
    <property type="entry name" value="NTF2-like"/>
    <property type="match status" value="1"/>
</dbReference>
<evidence type="ECO:0000313" key="3">
    <source>
        <dbReference type="Proteomes" id="UP000799441"/>
    </source>
</evidence>
<dbReference type="InterPro" id="IPR032710">
    <property type="entry name" value="NTF2-like_dom_sf"/>
</dbReference>
<dbReference type="InterPro" id="IPR037401">
    <property type="entry name" value="SnoaL-like"/>
</dbReference>
<dbReference type="Gene3D" id="3.10.450.50">
    <property type="match status" value="1"/>
</dbReference>
<organism evidence="2 3">
    <name type="scientific">Polychaeton citri CBS 116435</name>
    <dbReference type="NCBI Taxonomy" id="1314669"/>
    <lineage>
        <taxon>Eukaryota</taxon>
        <taxon>Fungi</taxon>
        <taxon>Dikarya</taxon>
        <taxon>Ascomycota</taxon>
        <taxon>Pezizomycotina</taxon>
        <taxon>Dothideomycetes</taxon>
        <taxon>Dothideomycetidae</taxon>
        <taxon>Capnodiales</taxon>
        <taxon>Capnodiaceae</taxon>
        <taxon>Polychaeton</taxon>
    </lineage>
</organism>
<evidence type="ECO:0000259" key="1">
    <source>
        <dbReference type="Pfam" id="PF13577"/>
    </source>
</evidence>
<proteinExistence type="predicted"/>
<sequence length="154" mass="16791">MPGPLKIALAGLSDREAITDALFRCVNAFDNADDALLESSFTKDGKFTMAGNTTQGLDVIKEAVYNRVSKMDTTHLVTNIRIDVEDGATTATGSATAVAYHYRPGTGCEPGAPRFVSGSQYYMDFVKLESGLWKACEWELKLIWTEGDYSVMMG</sequence>
<protein>
    <recommendedName>
        <fullName evidence="1">SnoaL-like domain-containing protein</fullName>
    </recommendedName>
</protein>
<dbReference type="AlphaFoldDB" id="A0A9P4QDK0"/>
<dbReference type="EMBL" id="MU003779">
    <property type="protein sequence ID" value="KAF2722936.1"/>
    <property type="molecule type" value="Genomic_DNA"/>
</dbReference>
<dbReference type="Proteomes" id="UP000799441">
    <property type="component" value="Unassembled WGS sequence"/>
</dbReference>
<dbReference type="Pfam" id="PF13577">
    <property type="entry name" value="SnoaL_4"/>
    <property type="match status" value="1"/>
</dbReference>